<dbReference type="Proteomes" id="UP000198937">
    <property type="component" value="Unassembled WGS sequence"/>
</dbReference>
<dbReference type="EMBL" id="FMIA01000002">
    <property type="protein sequence ID" value="SCL60604.1"/>
    <property type="molecule type" value="Genomic_DNA"/>
</dbReference>
<keyword evidence="3" id="KW-1185">Reference proteome</keyword>
<organism evidence="2 3">
    <name type="scientific">Micromonospora yangpuensis</name>
    <dbReference type="NCBI Taxonomy" id="683228"/>
    <lineage>
        <taxon>Bacteria</taxon>
        <taxon>Bacillati</taxon>
        <taxon>Actinomycetota</taxon>
        <taxon>Actinomycetes</taxon>
        <taxon>Micromonosporales</taxon>
        <taxon>Micromonosporaceae</taxon>
        <taxon>Micromonospora</taxon>
    </lineage>
</organism>
<name>A0A1C6V3A9_9ACTN</name>
<dbReference type="AlphaFoldDB" id="A0A1C6V3A9"/>
<evidence type="ECO:0000256" key="1">
    <source>
        <dbReference type="SAM" id="MobiDB-lite"/>
    </source>
</evidence>
<dbReference type="STRING" id="683228.GA0070617_4426"/>
<evidence type="ECO:0000313" key="2">
    <source>
        <dbReference type="EMBL" id="SCL60604.1"/>
    </source>
</evidence>
<evidence type="ECO:0000313" key="3">
    <source>
        <dbReference type="Proteomes" id="UP000198937"/>
    </source>
</evidence>
<reference evidence="2 3" key="1">
    <citation type="submission" date="2016-06" db="EMBL/GenBank/DDBJ databases">
        <authorList>
            <person name="Kjaerup R.B."/>
            <person name="Dalgaard T.S."/>
            <person name="Juul-Madsen H.R."/>
        </authorList>
    </citation>
    <scope>NUCLEOTIDE SEQUENCE [LARGE SCALE GENOMIC DNA]</scope>
    <source>
        <strain evidence="2 3">DSM 45577</strain>
    </source>
</reference>
<accession>A0A1C6V3A9</accession>
<dbReference type="RefSeq" id="WP_091441864.1">
    <property type="nucleotide sequence ID" value="NZ_BMMJ01000008.1"/>
</dbReference>
<feature type="compositionally biased region" description="Gly residues" evidence="1">
    <location>
        <begin position="114"/>
        <end position="129"/>
    </location>
</feature>
<feature type="compositionally biased region" description="Low complexity" evidence="1">
    <location>
        <begin position="96"/>
        <end position="113"/>
    </location>
</feature>
<proteinExistence type="predicted"/>
<dbReference type="OrthoDB" id="3383722at2"/>
<protein>
    <submittedName>
        <fullName evidence="2">Uncharacterized protein</fullName>
    </submittedName>
</protein>
<sequence length="227" mass="23368">MGWRKENRRRKQIERPFARRFKYESAKEALGKLVEWGTAGVGMLAGLGAAKYGLPVSPGVASTGGAIIGGMLGSQGKALVVAGFDHLRERRDQRRTATTSAGSRATSPQRTGSSAGGGATAGTRTGTGAGSAYTPIRSGTSTSIAGQVIGGLDTVMSQLNRASRQLAEIHRAMWAAQNALNAVLAGGRPDVVLTLEGQLSTARGHVHDATGQLAGAADNLATYRAAI</sequence>
<gene>
    <name evidence="2" type="ORF">GA0070617_4426</name>
</gene>
<feature type="region of interest" description="Disordered" evidence="1">
    <location>
        <begin position="89"/>
        <end position="135"/>
    </location>
</feature>